<protein>
    <submittedName>
        <fullName evidence="2">10461_t:CDS:1</fullName>
    </submittedName>
</protein>
<dbReference type="Gene3D" id="3.40.50.300">
    <property type="entry name" value="P-loop containing nucleotide triphosphate hydrolases"/>
    <property type="match status" value="1"/>
</dbReference>
<dbReference type="OrthoDB" id="2387658at2759"/>
<organism evidence="2 3">
    <name type="scientific">Paraglomus occultum</name>
    <dbReference type="NCBI Taxonomy" id="144539"/>
    <lineage>
        <taxon>Eukaryota</taxon>
        <taxon>Fungi</taxon>
        <taxon>Fungi incertae sedis</taxon>
        <taxon>Mucoromycota</taxon>
        <taxon>Glomeromycotina</taxon>
        <taxon>Glomeromycetes</taxon>
        <taxon>Paraglomerales</taxon>
        <taxon>Paraglomeraceae</taxon>
        <taxon>Paraglomus</taxon>
    </lineage>
</organism>
<dbReference type="InterPro" id="IPR027417">
    <property type="entry name" value="P-loop_NTPase"/>
</dbReference>
<proteinExistence type="predicted"/>
<sequence length="746" mass="84228">MTCHYNKARNTGTVKEGEIRYKVKSAVHQFLNQRRTATENVSTTDGHQFLNWQSTAIENTSTNTSTDINAPDMRPPKAWYKLVKPESAWDKIPLLEVEDVSDLKNAIKKAMSPKLDLYPAADLILKASKFDNKDAGNAIEFDSESQLESILKYFGVEQTPIHQSFAANIRLFLSAQDERRKFAAATEADPVNNFYIEPKILENFASYLLNRQFCLLFGHRQSGKTTICHALLRWFYEHPEKFTEFSGCNPDDFDMHVVTFDATVRADQGSKVFWKAVCERLYSLDKSRIDVNLPATSSGAFLNFFSKRNHPSSKPVILLIDEASRLTSVGGETDVTNEVTDEFISVLRSLKNAHDYSLHGLALVGTESIRELLVAHNKPGASSQISPFSQEATWMAGRFTKAEVEELFGQFAKDRSSMFDSVNIATDVFELTLGHKGLVGACGAYVQQGYDFGSSPIITLDDWKKYTPVELRRFIVQKQHYDSIVRSLGNLSPASKSILMDVLGHGICEVDPTKEATKYLLAEGMVYVKEERSDGSAIIECAAPILRGLMLSHISMRGFNLSRAPPDEKEIDLQWLLYAPQFLNADGNPSEYSFQSEFATVFRHLLPLAYPVLRYKTIVEVKERNEDGRRSQRLDILIRNGSDLPSYGFELVVAASRPNFDEHHKRAHDYGKLHGCRHVLMVNLCPKVTLSEYFGKMNYDNVTPANVVIKPNEFKGVIRFEENDEHVSITGTDWDMMFNSDLEYAA</sequence>
<gene>
    <name evidence="2" type="ORF">POCULU_LOCUS1808</name>
</gene>
<evidence type="ECO:0000313" key="3">
    <source>
        <dbReference type="Proteomes" id="UP000789572"/>
    </source>
</evidence>
<dbReference type="EMBL" id="CAJVPJ010000148">
    <property type="protein sequence ID" value="CAG8486063.1"/>
    <property type="molecule type" value="Genomic_DNA"/>
</dbReference>
<reference evidence="2" key="1">
    <citation type="submission" date="2021-06" db="EMBL/GenBank/DDBJ databases">
        <authorList>
            <person name="Kallberg Y."/>
            <person name="Tangrot J."/>
            <person name="Rosling A."/>
        </authorList>
    </citation>
    <scope>NUCLEOTIDE SEQUENCE</scope>
    <source>
        <strain evidence="2">IA702</strain>
    </source>
</reference>
<dbReference type="SUPFAM" id="SSF52540">
    <property type="entry name" value="P-loop containing nucleoside triphosphate hydrolases"/>
    <property type="match status" value="1"/>
</dbReference>
<accession>A0A9N8ZA15</accession>
<name>A0A9N8ZA15_9GLOM</name>
<dbReference type="InterPro" id="IPR049945">
    <property type="entry name" value="AAA_22"/>
</dbReference>
<evidence type="ECO:0000259" key="1">
    <source>
        <dbReference type="Pfam" id="PF13401"/>
    </source>
</evidence>
<dbReference type="Proteomes" id="UP000789572">
    <property type="component" value="Unassembled WGS sequence"/>
</dbReference>
<dbReference type="AlphaFoldDB" id="A0A9N8ZA15"/>
<dbReference type="Pfam" id="PF13401">
    <property type="entry name" value="AAA_22"/>
    <property type="match status" value="1"/>
</dbReference>
<feature type="domain" description="ORC1/DEAH AAA+ ATPase" evidence="1">
    <location>
        <begin position="210"/>
        <end position="373"/>
    </location>
</feature>
<dbReference type="GO" id="GO:0016887">
    <property type="term" value="F:ATP hydrolysis activity"/>
    <property type="evidence" value="ECO:0007669"/>
    <property type="project" value="InterPro"/>
</dbReference>
<comment type="caution">
    <text evidence="2">The sequence shown here is derived from an EMBL/GenBank/DDBJ whole genome shotgun (WGS) entry which is preliminary data.</text>
</comment>
<keyword evidence="3" id="KW-1185">Reference proteome</keyword>
<evidence type="ECO:0000313" key="2">
    <source>
        <dbReference type="EMBL" id="CAG8486063.1"/>
    </source>
</evidence>